<dbReference type="HAMAP" id="MF_02065">
    <property type="entry name" value="MltG"/>
    <property type="match status" value="1"/>
</dbReference>
<sequence>MRSEDGSPDLFGGDRATPDGGAQPPRRRSRAAGRKREERLRKQRRRRSIGVLLVALVLVAGAGYVVYSLVGGSLFGGDSSAARGVDDYPGPGRPGAPTITVNAGDSGAVMGKTLEEAGIVATAKAFTAAFNANPDASSIQPGTYQLLLEMKAQDAVLALLDPKSRVSTRVTIPESWTVEQILEKVSQVTTVPLDELRAAAADPAAIGLPAEANGNVEGWLFPSTYQYEPGTTPAQMVGQMVAKTIEVLTSKGVPQDQWETVLIKASLIEREAALDADRPKMARAIENRLEKGMRLQIDASLAYGLGIPGTQLTLDMLQTSDSPYNLNRVTGLPPTPIAAPGEPSIDAVLNPADGPWLFWMTINLDTGETRFATTNDEHEQNRALYRQWQAEKAAQEAQGDEEQDG</sequence>
<comment type="subcellular location">
    <subcellularLocation>
        <location evidence="7">Cell membrane</location>
        <topology evidence="7">Single-pass membrane protein</topology>
    </subcellularLocation>
</comment>
<dbReference type="EMBL" id="JAUSVM010000001">
    <property type="protein sequence ID" value="MDQ0427077.1"/>
    <property type="molecule type" value="Genomic_DNA"/>
</dbReference>
<comment type="catalytic activity">
    <reaction evidence="7">
        <text>a peptidoglycan chain = a peptidoglycan chain with N-acetyl-1,6-anhydromuramyl-[peptide] at the reducing end + a peptidoglycan chain with N-acetylglucosamine at the non-reducing end.</text>
        <dbReference type="EC" id="4.2.2.29"/>
    </reaction>
</comment>
<feature type="site" description="Important for catalytic activity" evidence="7">
    <location>
        <position position="271"/>
    </location>
</feature>
<keyword evidence="3 7" id="KW-1133">Transmembrane helix</keyword>
<evidence type="ECO:0000256" key="3">
    <source>
        <dbReference type="ARBA" id="ARBA00022989"/>
    </source>
</evidence>
<comment type="similarity">
    <text evidence="7">Belongs to the transglycosylase MltG family.</text>
</comment>
<gene>
    <name evidence="7" type="primary">mltG</name>
    <name evidence="9" type="ORF">JO380_003458</name>
</gene>
<dbReference type="Gene3D" id="3.30.1490.480">
    <property type="entry name" value="Endolytic murein transglycosylase"/>
    <property type="match status" value="1"/>
</dbReference>
<dbReference type="Pfam" id="PF02618">
    <property type="entry name" value="YceG"/>
    <property type="match status" value="1"/>
</dbReference>
<dbReference type="Proteomes" id="UP001240250">
    <property type="component" value="Unassembled WGS sequence"/>
</dbReference>
<evidence type="ECO:0000256" key="8">
    <source>
        <dbReference type="SAM" id="MobiDB-lite"/>
    </source>
</evidence>
<dbReference type="PANTHER" id="PTHR30518:SF2">
    <property type="entry name" value="ENDOLYTIC MUREIN TRANSGLYCOSYLASE"/>
    <property type="match status" value="1"/>
</dbReference>
<keyword evidence="1 7" id="KW-1003">Cell membrane</keyword>
<protein>
    <recommendedName>
        <fullName evidence="7">Endolytic murein transglycosylase</fullName>
        <ecNumber evidence="7">4.2.2.29</ecNumber>
    </recommendedName>
    <alternativeName>
        <fullName evidence="7">Peptidoglycan lytic transglycosylase</fullName>
    </alternativeName>
    <alternativeName>
        <fullName evidence="7">Peptidoglycan polymerization terminase</fullName>
    </alternativeName>
</protein>
<evidence type="ECO:0000256" key="2">
    <source>
        <dbReference type="ARBA" id="ARBA00022692"/>
    </source>
</evidence>
<reference evidence="9 10" key="1">
    <citation type="submission" date="2023-07" db="EMBL/GenBank/DDBJ databases">
        <title>Sequencing the genomes of 1000 actinobacteria strains.</title>
        <authorList>
            <person name="Klenk H.-P."/>
        </authorList>
    </citation>
    <scope>NUCLEOTIDE SEQUENCE [LARGE SCALE GENOMIC DNA]</scope>
    <source>
        <strain evidence="9 10">DSM 14785</strain>
    </source>
</reference>
<evidence type="ECO:0000256" key="5">
    <source>
        <dbReference type="ARBA" id="ARBA00023239"/>
    </source>
</evidence>
<dbReference type="EC" id="4.2.2.29" evidence="7"/>
<evidence type="ECO:0000256" key="1">
    <source>
        <dbReference type="ARBA" id="ARBA00022475"/>
    </source>
</evidence>
<dbReference type="NCBIfam" id="TIGR00247">
    <property type="entry name" value="endolytic transglycosylase MltG"/>
    <property type="match status" value="1"/>
</dbReference>
<evidence type="ECO:0000256" key="4">
    <source>
        <dbReference type="ARBA" id="ARBA00023136"/>
    </source>
</evidence>
<evidence type="ECO:0000256" key="7">
    <source>
        <dbReference type="HAMAP-Rule" id="MF_02065"/>
    </source>
</evidence>
<feature type="transmembrane region" description="Helical" evidence="7">
    <location>
        <begin position="49"/>
        <end position="70"/>
    </location>
</feature>
<evidence type="ECO:0000313" key="9">
    <source>
        <dbReference type="EMBL" id="MDQ0427077.1"/>
    </source>
</evidence>
<keyword evidence="10" id="KW-1185">Reference proteome</keyword>
<organism evidence="9 10">
    <name type="scientific">Cellulomonas iranensis</name>
    <dbReference type="NCBI Taxonomy" id="76862"/>
    <lineage>
        <taxon>Bacteria</taxon>
        <taxon>Bacillati</taxon>
        <taxon>Actinomycetota</taxon>
        <taxon>Actinomycetes</taxon>
        <taxon>Micrococcales</taxon>
        <taxon>Cellulomonadaceae</taxon>
        <taxon>Cellulomonas</taxon>
    </lineage>
</organism>
<evidence type="ECO:0000256" key="6">
    <source>
        <dbReference type="ARBA" id="ARBA00023316"/>
    </source>
</evidence>
<keyword evidence="4 7" id="KW-0472">Membrane</keyword>
<comment type="function">
    <text evidence="7">Functions as a peptidoglycan terminase that cleaves nascent peptidoglycan strands endolytically to terminate their elongation.</text>
</comment>
<dbReference type="InterPro" id="IPR003770">
    <property type="entry name" value="MLTG-like"/>
</dbReference>
<dbReference type="CDD" id="cd08010">
    <property type="entry name" value="MltG_like"/>
    <property type="match status" value="1"/>
</dbReference>
<dbReference type="RefSeq" id="WP_233421042.1">
    <property type="nucleotide sequence ID" value="NZ_CP194061.1"/>
</dbReference>
<proteinExistence type="inferred from homology"/>
<feature type="region of interest" description="Disordered" evidence="8">
    <location>
        <begin position="1"/>
        <end position="42"/>
    </location>
</feature>
<evidence type="ECO:0000313" key="10">
    <source>
        <dbReference type="Proteomes" id="UP001240250"/>
    </source>
</evidence>
<keyword evidence="6 7" id="KW-0961">Cell wall biogenesis/degradation</keyword>
<name>A0ABU0GP13_9CELL</name>
<accession>A0ABU0GP13</accession>
<keyword evidence="5 7" id="KW-0456">Lyase</keyword>
<keyword evidence="2 7" id="KW-0812">Transmembrane</keyword>
<comment type="caution">
    <text evidence="9">The sequence shown here is derived from an EMBL/GenBank/DDBJ whole genome shotgun (WGS) entry which is preliminary data.</text>
</comment>
<dbReference type="PANTHER" id="PTHR30518">
    <property type="entry name" value="ENDOLYTIC MUREIN TRANSGLYCOSYLASE"/>
    <property type="match status" value="1"/>
</dbReference>